<dbReference type="EMBL" id="CAKOFQ010007314">
    <property type="protein sequence ID" value="CAH1998085.1"/>
    <property type="molecule type" value="Genomic_DNA"/>
</dbReference>
<feature type="domain" description="Myb/SANT-like DNA-binding" evidence="1">
    <location>
        <begin position="19"/>
        <end position="81"/>
    </location>
</feature>
<reference evidence="2" key="1">
    <citation type="submission" date="2022-03" db="EMBL/GenBank/DDBJ databases">
        <authorList>
            <person name="Sayadi A."/>
        </authorList>
    </citation>
    <scope>NUCLEOTIDE SEQUENCE</scope>
</reference>
<protein>
    <recommendedName>
        <fullName evidence="1">Myb/SANT-like DNA-binding domain-containing protein</fullName>
    </recommendedName>
</protein>
<evidence type="ECO:0000313" key="3">
    <source>
        <dbReference type="Proteomes" id="UP001152888"/>
    </source>
</evidence>
<dbReference type="AlphaFoldDB" id="A0A9P0PT88"/>
<organism evidence="2 3">
    <name type="scientific">Acanthoscelides obtectus</name>
    <name type="common">Bean weevil</name>
    <name type="synonym">Bruchus obtectus</name>
    <dbReference type="NCBI Taxonomy" id="200917"/>
    <lineage>
        <taxon>Eukaryota</taxon>
        <taxon>Metazoa</taxon>
        <taxon>Ecdysozoa</taxon>
        <taxon>Arthropoda</taxon>
        <taxon>Hexapoda</taxon>
        <taxon>Insecta</taxon>
        <taxon>Pterygota</taxon>
        <taxon>Neoptera</taxon>
        <taxon>Endopterygota</taxon>
        <taxon>Coleoptera</taxon>
        <taxon>Polyphaga</taxon>
        <taxon>Cucujiformia</taxon>
        <taxon>Chrysomeloidea</taxon>
        <taxon>Chrysomelidae</taxon>
        <taxon>Bruchinae</taxon>
        <taxon>Bruchini</taxon>
        <taxon>Acanthoscelides</taxon>
    </lineage>
</organism>
<dbReference type="OrthoDB" id="341421at2759"/>
<keyword evidence="3" id="KW-1185">Reference proteome</keyword>
<evidence type="ECO:0000313" key="2">
    <source>
        <dbReference type="EMBL" id="CAH1998085.1"/>
    </source>
</evidence>
<accession>A0A9P0PT88</accession>
<dbReference type="Pfam" id="PF13837">
    <property type="entry name" value="Myb_DNA-bind_4"/>
    <property type="match status" value="1"/>
</dbReference>
<dbReference type="Proteomes" id="UP001152888">
    <property type="component" value="Unassembled WGS sequence"/>
</dbReference>
<dbReference type="InterPro" id="IPR044822">
    <property type="entry name" value="Myb_DNA-bind_4"/>
</dbReference>
<sequence length="195" mass="22869">MMLELYKVCGEKVGCLEIKNLKILWERIADELRKNKVNVTPKNCLNRLTVLQRNYKKFIDNQNQTGRGRIHFAYAQEMDEIFDKKKNIHPELLLSTDAINEAPLDMEPPEVTISEGSECKIGKENKNTKKLIMKKKHTALEKLRLDRKEYYIEKLGVEKEILSEIKKRNALLAERNALLHEQNCILKEKQCHHNT</sequence>
<comment type="caution">
    <text evidence="2">The sequence shown here is derived from an EMBL/GenBank/DDBJ whole genome shotgun (WGS) entry which is preliminary data.</text>
</comment>
<name>A0A9P0PT88_ACAOB</name>
<dbReference type="Gene3D" id="1.10.10.60">
    <property type="entry name" value="Homeodomain-like"/>
    <property type="match status" value="1"/>
</dbReference>
<gene>
    <name evidence="2" type="ORF">ACAOBT_LOCUS24139</name>
</gene>
<evidence type="ECO:0000259" key="1">
    <source>
        <dbReference type="Pfam" id="PF13837"/>
    </source>
</evidence>
<proteinExistence type="predicted"/>